<keyword evidence="3" id="KW-0418">Kinase</keyword>
<dbReference type="SMART" id="SM00220">
    <property type="entry name" value="S_TKc"/>
    <property type="match status" value="1"/>
</dbReference>
<reference evidence="7" key="1">
    <citation type="submission" date="2024-02" db="UniProtKB">
        <authorList>
            <consortium name="WormBaseParasite"/>
        </authorList>
    </citation>
    <scope>IDENTIFICATION</scope>
</reference>
<accession>A0AAF3EJ07</accession>
<dbReference type="InterPro" id="IPR000719">
    <property type="entry name" value="Prot_kinase_dom"/>
</dbReference>
<dbReference type="Proteomes" id="UP000887575">
    <property type="component" value="Unassembled WGS sequence"/>
</dbReference>
<dbReference type="PANTHER" id="PTHR11042">
    <property type="entry name" value="EUKARYOTIC TRANSLATION INITIATION FACTOR 2-ALPHA KINASE EIF2-ALPHA KINASE -RELATED"/>
    <property type="match status" value="1"/>
</dbReference>
<keyword evidence="1" id="KW-0808">Transferase</keyword>
<dbReference type="GO" id="GO:0005737">
    <property type="term" value="C:cytoplasm"/>
    <property type="evidence" value="ECO:0007669"/>
    <property type="project" value="TreeGrafter"/>
</dbReference>
<dbReference type="InterPro" id="IPR011009">
    <property type="entry name" value="Kinase-like_dom_sf"/>
</dbReference>
<evidence type="ECO:0000313" key="7">
    <source>
        <dbReference type="WBParaSite" id="MBELARI_LOCUS13971"/>
    </source>
</evidence>
<evidence type="ECO:0000256" key="2">
    <source>
        <dbReference type="ARBA" id="ARBA00022741"/>
    </source>
</evidence>
<dbReference type="PROSITE" id="PS50011">
    <property type="entry name" value="PROTEIN_KINASE_DOM"/>
    <property type="match status" value="1"/>
</dbReference>
<dbReference type="GO" id="GO:0005634">
    <property type="term" value="C:nucleus"/>
    <property type="evidence" value="ECO:0007669"/>
    <property type="project" value="TreeGrafter"/>
</dbReference>
<dbReference type="GO" id="GO:0005524">
    <property type="term" value="F:ATP binding"/>
    <property type="evidence" value="ECO:0007669"/>
    <property type="project" value="UniProtKB-KW"/>
</dbReference>
<sequence length="249" mass="28554">MEIPVDLSGVNLEWIGHGASGSIFLIDSFEPAISLKHIITRADTRRNEFLIEVETLKRLNHPNIVKYLGIGKFKQKRTNIWAEGILMEYCGRGALCHLIDNPAIIYTIYNVVSWTRQLIKALGYLAENRAVHRDIKPANVFVSTYFELKLGDFGSIKEITRSCSSFTPAVGTRRYMSPEQSKSISGKRLSHRSDVYSMGLVIWEMIERRKVFARFGSHYDYGLFATEDRQLIDVEVLECEPEIRFTVEK</sequence>
<dbReference type="GO" id="GO:0004672">
    <property type="term" value="F:protein kinase activity"/>
    <property type="evidence" value="ECO:0007669"/>
    <property type="project" value="InterPro"/>
</dbReference>
<name>A0AAF3EJ07_9BILA</name>
<proteinExistence type="predicted"/>
<keyword evidence="6" id="KW-1185">Reference proteome</keyword>
<evidence type="ECO:0000259" key="5">
    <source>
        <dbReference type="PROSITE" id="PS50011"/>
    </source>
</evidence>
<protein>
    <recommendedName>
        <fullName evidence="5">Protein kinase domain-containing protein</fullName>
    </recommendedName>
</protein>
<feature type="domain" description="Protein kinase" evidence="5">
    <location>
        <begin position="9"/>
        <end position="249"/>
    </location>
</feature>
<organism evidence="6 7">
    <name type="scientific">Mesorhabditis belari</name>
    <dbReference type="NCBI Taxonomy" id="2138241"/>
    <lineage>
        <taxon>Eukaryota</taxon>
        <taxon>Metazoa</taxon>
        <taxon>Ecdysozoa</taxon>
        <taxon>Nematoda</taxon>
        <taxon>Chromadorea</taxon>
        <taxon>Rhabditida</taxon>
        <taxon>Rhabditina</taxon>
        <taxon>Rhabditomorpha</taxon>
        <taxon>Rhabditoidea</taxon>
        <taxon>Rhabditidae</taxon>
        <taxon>Mesorhabditinae</taxon>
        <taxon>Mesorhabditis</taxon>
    </lineage>
</organism>
<dbReference type="WBParaSite" id="MBELARI_LOCUS13971">
    <property type="protein sequence ID" value="MBELARI_LOCUS13971"/>
    <property type="gene ID" value="MBELARI_LOCUS13971"/>
</dbReference>
<keyword evidence="2" id="KW-0547">Nucleotide-binding</keyword>
<dbReference type="InterPro" id="IPR050339">
    <property type="entry name" value="CC_SR_Kinase"/>
</dbReference>
<evidence type="ECO:0000256" key="1">
    <source>
        <dbReference type="ARBA" id="ARBA00022679"/>
    </source>
</evidence>
<dbReference type="Gene3D" id="1.10.510.10">
    <property type="entry name" value="Transferase(Phosphotransferase) domain 1"/>
    <property type="match status" value="1"/>
</dbReference>
<dbReference type="Pfam" id="PF00069">
    <property type="entry name" value="Pkinase"/>
    <property type="match status" value="1"/>
</dbReference>
<evidence type="ECO:0000313" key="6">
    <source>
        <dbReference type="Proteomes" id="UP000887575"/>
    </source>
</evidence>
<evidence type="ECO:0000256" key="3">
    <source>
        <dbReference type="ARBA" id="ARBA00022777"/>
    </source>
</evidence>
<dbReference type="SUPFAM" id="SSF56112">
    <property type="entry name" value="Protein kinase-like (PK-like)"/>
    <property type="match status" value="1"/>
</dbReference>
<keyword evidence="4" id="KW-0067">ATP-binding</keyword>
<dbReference type="AlphaFoldDB" id="A0AAF3EJ07"/>
<evidence type="ECO:0000256" key="4">
    <source>
        <dbReference type="ARBA" id="ARBA00022840"/>
    </source>
</evidence>